<evidence type="ECO:0000256" key="1">
    <source>
        <dbReference type="SAM" id="MobiDB-lite"/>
    </source>
</evidence>
<evidence type="ECO:0000313" key="2">
    <source>
        <dbReference type="EMBL" id="CAH3188544.1"/>
    </source>
</evidence>
<feature type="region of interest" description="Disordered" evidence="1">
    <location>
        <begin position="270"/>
        <end position="308"/>
    </location>
</feature>
<reference evidence="2 3" key="1">
    <citation type="submission" date="2022-05" db="EMBL/GenBank/DDBJ databases">
        <authorList>
            <consortium name="Genoscope - CEA"/>
            <person name="William W."/>
        </authorList>
    </citation>
    <scope>NUCLEOTIDE SEQUENCE [LARGE SCALE GENOMIC DNA]</scope>
</reference>
<keyword evidence="3" id="KW-1185">Reference proteome</keyword>
<dbReference type="Proteomes" id="UP001159405">
    <property type="component" value="Unassembled WGS sequence"/>
</dbReference>
<sequence>MSHVALDNRREDSEPVIIVPYFPRGLAKSTEQPLDFNFTLYLYDTLRLPLGLFPDDQDQEVLFEDLQQCMQYCWRYATQRQDWMRDHPVTQDHSQERRAQLSKETIFREAGQPLGVNMTTGNALFDRNLADLRLDVFGNVMFLKAPHWSDVSVQFMHGFPRRLIADHHRGLLRGNITVAARISNQAVRSLSAGDIAAFVSQKMVQGLGLTTSELMMARASAIKYAGQREKPTRLLDLTVRFGIDFLTLAPVPRDKLQDLRRKSTVHWNGVLETSADEDQEAESSSSSDESGLSVDWDPREESQGMPATNTDAYTVAVTRHVENLLHCYVSTRQMVTQHAQLEVRAATARPSGSSGMSRRRKQQTPRHKPAASRQALEATATATTTVSSRDQERGNIEQREPEQQEQPRRSPREILVALPGIVATRIPNEDSLKRLEQFLRNNQPCDPQRATVEGRESIEEARQRAARNSYEEQRAQQVQERIKDFWRACQADCTCLGESAIRDSQDNNDQNCPYCISTDEGADVARVTGRCLNADCKVCALMNKLDKVTLAALGEVRNTRLAVMLDLAPFIAQCLNSGDVAEERRQVLVRTFCELLCCSKSRLRFLANVGFLVMICPRLKHLQLERGWGDVWCNLSKFATAIGYHQDHHSQLSALIFMRQRCIPDSESKWAWYFQSEDPEEQRVNREVFEQRE</sequence>
<comment type="caution">
    <text evidence="2">The sequence shown here is derived from an EMBL/GenBank/DDBJ whole genome shotgun (WGS) entry which is preliminary data.</text>
</comment>
<proteinExistence type="predicted"/>
<accession>A0ABN8SAI2</accession>
<feature type="compositionally biased region" description="Basic and acidic residues" evidence="1">
    <location>
        <begin position="389"/>
        <end position="412"/>
    </location>
</feature>
<feature type="compositionally biased region" description="Basic residues" evidence="1">
    <location>
        <begin position="357"/>
        <end position="370"/>
    </location>
</feature>
<dbReference type="EMBL" id="CALNXK010000633">
    <property type="protein sequence ID" value="CAH3188544.1"/>
    <property type="molecule type" value="Genomic_DNA"/>
</dbReference>
<name>A0ABN8SAI2_9CNID</name>
<feature type="region of interest" description="Disordered" evidence="1">
    <location>
        <begin position="345"/>
        <end position="412"/>
    </location>
</feature>
<gene>
    <name evidence="2" type="ORF">PLOB_00041045</name>
</gene>
<evidence type="ECO:0000313" key="3">
    <source>
        <dbReference type="Proteomes" id="UP001159405"/>
    </source>
</evidence>
<protein>
    <submittedName>
        <fullName evidence="2">Uncharacterized protein</fullName>
    </submittedName>
</protein>
<organism evidence="2 3">
    <name type="scientific">Porites lobata</name>
    <dbReference type="NCBI Taxonomy" id="104759"/>
    <lineage>
        <taxon>Eukaryota</taxon>
        <taxon>Metazoa</taxon>
        <taxon>Cnidaria</taxon>
        <taxon>Anthozoa</taxon>
        <taxon>Hexacorallia</taxon>
        <taxon>Scleractinia</taxon>
        <taxon>Fungiina</taxon>
        <taxon>Poritidae</taxon>
        <taxon>Porites</taxon>
    </lineage>
</organism>